<feature type="compositionally biased region" description="Polar residues" evidence="1">
    <location>
        <begin position="1"/>
        <end position="14"/>
    </location>
</feature>
<dbReference type="EMBL" id="JAACXV010013688">
    <property type="protein sequence ID" value="KAF7272806.1"/>
    <property type="molecule type" value="Genomic_DNA"/>
</dbReference>
<evidence type="ECO:0000313" key="3">
    <source>
        <dbReference type="Proteomes" id="UP000625711"/>
    </source>
</evidence>
<feature type="region of interest" description="Disordered" evidence="1">
    <location>
        <begin position="54"/>
        <end position="97"/>
    </location>
</feature>
<feature type="compositionally biased region" description="Polar residues" evidence="1">
    <location>
        <begin position="88"/>
        <end position="97"/>
    </location>
</feature>
<dbReference type="Proteomes" id="UP000625711">
    <property type="component" value="Unassembled WGS sequence"/>
</dbReference>
<organism evidence="2 3">
    <name type="scientific">Rhynchophorus ferrugineus</name>
    <name type="common">Red palm weevil</name>
    <name type="synonym">Curculio ferrugineus</name>
    <dbReference type="NCBI Taxonomy" id="354439"/>
    <lineage>
        <taxon>Eukaryota</taxon>
        <taxon>Metazoa</taxon>
        <taxon>Ecdysozoa</taxon>
        <taxon>Arthropoda</taxon>
        <taxon>Hexapoda</taxon>
        <taxon>Insecta</taxon>
        <taxon>Pterygota</taxon>
        <taxon>Neoptera</taxon>
        <taxon>Endopterygota</taxon>
        <taxon>Coleoptera</taxon>
        <taxon>Polyphaga</taxon>
        <taxon>Cucujiformia</taxon>
        <taxon>Curculionidae</taxon>
        <taxon>Dryophthorinae</taxon>
        <taxon>Rhynchophorus</taxon>
    </lineage>
</organism>
<evidence type="ECO:0000256" key="1">
    <source>
        <dbReference type="SAM" id="MobiDB-lite"/>
    </source>
</evidence>
<proteinExistence type="predicted"/>
<reference evidence="2" key="1">
    <citation type="submission" date="2020-08" db="EMBL/GenBank/DDBJ databases">
        <title>Genome sequencing and assembly of the red palm weevil Rhynchophorus ferrugineus.</title>
        <authorList>
            <person name="Dias G.B."/>
            <person name="Bergman C.M."/>
            <person name="Manee M."/>
        </authorList>
    </citation>
    <scope>NUCLEOTIDE SEQUENCE</scope>
    <source>
        <strain evidence="2">AA-2017</strain>
        <tissue evidence="2">Whole larva</tissue>
    </source>
</reference>
<evidence type="ECO:0000313" key="2">
    <source>
        <dbReference type="EMBL" id="KAF7272806.1"/>
    </source>
</evidence>
<accession>A0A834M929</accession>
<feature type="compositionally biased region" description="Polar residues" evidence="1">
    <location>
        <begin position="21"/>
        <end position="30"/>
    </location>
</feature>
<dbReference type="AlphaFoldDB" id="A0A834M929"/>
<gene>
    <name evidence="2" type="ORF">GWI33_014438</name>
</gene>
<name>A0A834M929_RHYFE</name>
<feature type="region of interest" description="Disordered" evidence="1">
    <location>
        <begin position="1"/>
        <end position="35"/>
    </location>
</feature>
<feature type="compositionally biased region" description="Polar residues" evidence="1">
    <location>
        <begin position="71"/>
        <end position="81"/>
    </location>
</feature>
<keyword evidence="3" id="KW-1185">Reference proteome</keyword>
<feature type="compositionally biased region" description="Basic and acidic residues" evidence="1">
    <location>
        <begin position="54"/>
        <end position="70"/>
    </location>
</feature>
<comment type="caution">
    <text evidence="2">The sequence shown here is derived from an EMBL/GenBank/DDBJ whole genome shotgun (WGS) entry which is preliminary data.</text>
</comment>
<sequence>MSSRQRTISTPSNSSEKRNEQNTINKTNECSKPAVIDTSMNTIKTPFRKIKSKETIPIHTDTNKKARDMNTLENKQQQDVNNTKKRFLSQNRSDQVM</sequence>
<protein>
    <submittedName>
        <fullName evidence="2">Uncharacterized protein</fullName>
    </submittedName>
</protein>